<keyword evidence="6" id="KW-1185">Reference proteome</keyword>
<dbReference type="PANTHER" id="PTHR42756">
    <property type="entry name" value="TRANSCRIPTIONAL REGULATOR, MARR"/>
    <property type="match status" value="1"/>
</dbReference>
<comment type="caution">
    <text evidence="5">The sequence shown here is derived from an EMBL/GenBank/DDBJ whole genome shotgun (WGS) entry which is preliminary data.</text>
</comment>
<name>A0A3N9PFA3_9BACL</name>
<dbReference type="Gene3D" id="1.10.10.10">
    <property type="entry name" value="Winged helix-like DNA-binding domain superfamily/Winged helix DNA-binding domain"/>
    <property type="match status" value="1"/>
</dbReference>
<dbReference type="EMBL" id="RQPI01000001">
    <property type="protein sequence ID" value="RQW13714.1"/>
    <property type="molecule type" value="Genomic_DNA"/>
</dbReference>
<reference evidence="5 6" key="1">
    <citation type="submission" date="2018-11" db="EMBL/GenBank/DDBJ databases">
        <title>Genome sequence of strain 7197.</title>
        <authorList>
            <person name="Gao J."/>
            <person name="Sun J."/>
        </authorList>
    </citation>
    <scope>NUCLEOTIDE SEQUENCE [LARGE SCALE GENOMIC DNA]</scope>
    <source>
        <strain evidence="5 6">7197</strain>
    </source>
</reference>
<evidence type="ECO:0000313" key="6">
    <source>
        <dbReference type="Proteomes" id="UP000282529"/>
    </source>
</evidence>
<accession>A0A3N9PFA3</accession>
<dbReference type="OrthoDB" id="2612963at2"/>
<sequence>MAAGDERNFDYLIRSIGIRLKRRADLRLADYGLNSQQGRMISYIASHEEKGIIQKDLERVFQRRGASITSMLQGLEKKGYIERRISAADERQKQLFVLQKGKELIAEFEALFAESEQLIKDGLSEREQEELFRLLGKVDTYIERKQT</sequence>
<evidence type="ECO:0000256" key="2">
    <source>
        <dbReference type="ARBA" id="ARBA00023125"/>
    </source>
</evidence>
<dbReference type="InterPro" id="IPR036390">
    <property type="entry name" value="WH_DNA-bd_sf"/>
</dbReference>
<dbReference type="Pfam" id="PF12802">
    <property type="entry name" value="MarR_2"/>
    <property type="match status" value="1"/>
</dbReference>
<evidence type="ECO:0000313" key="5">
    <source>
        <dbReference type="EMBL" id="RQW13714.1"/>
    </source>
</evidence>
<proteinExistence type="predicted"/>
<keyword evidence="1" id="KW-0805">Transcription regulation</keyword>
<dbReference type="PANTHER" id="PTHR42756:SF1">
    <property type="entry name" value="TRANSCRIPTIONAL REPRESSOR OF EMRAB OPERON"/>
    <property type="match status" value="1"/>
</dbReference>
<dbReference type="SMART" id="SM00347">
    <property type="entry name" value="HTH_MARR"/>
    <property type="match status" value="1"/>
</dbReference>
<evidence type="ECO:0000259" key="4">
    <source>
        <dbReference type="PROSITE" id="PS50995"/>
    </source>
</evidence>
<feature type="domain" description="HTH marR-type" evidence="4">
    <location>
        <begin position="6"/>
        <end position="140"/>
    </location>
</feature>
<keyword evidence="2" id="KW-0238">DNA-binding</keyword>
<dbReference type="RefSeq" id="WP_124694355.1">
    <property type="nucleotide sequence ID" value="NZ_JBHUFE010000016.1"/>
</dbReference>
<dbReference type="GO" id="GO:0003700">
    <property type="term" value="F:DNA-binding transcription factor activity"/>
    <property type="evidence" value="ECO:0007669"/>
    <property type="project" value="InterPro"/>
</dbReference>
<dbReference type="InterPro" id="IPR000835">
    <property type="entry name" value="HTH_MarR-typ"/>
</dbReference>
<evidence type="ECO:0000256" key="1">
    <source>
        <dbReference type="ARBA" id="ARBA00023015"/>
    </source>
</evidence>
<dbReference type="AlphaFoldDB" id="A0A3N9PFA3"/>
<evidence type="ECO:0000256" key="3">
    <source>
        <dbReference type="ARBA" id="ARBA00023163"/>
    </source>
</evidence>
<keyword evidence="3" id="KW-0804">Transcription</keyword>
<dbReference type="InterPro" id="IPR036388">
    <property type="entry name" value="WH-like_DNA-bd_sf"/>
</dbReference>
<dbReference type="Proteomes" id="UP000282529">
    <property type="component" value="Unassembled WGS sequence"/>
</dbReference>
<dbReference type="SUPFAM" id="SSF46785">
    <property type="entry name" value="Winged helix' DNA-binding domain"/>
    <property type="match status" value="1"/>
</dbReference>
<dbReference type="PROSITE" id="PS50995">
    <property type="entry name" value="HTH_MARR_2"/>
    <property type="match status" value="1"/>
</dbReference>
<gene>
    <name evidence="5" type="ORF">EH198_04780</name>
</gene>
<protein>
    <submittedName>
        <fullName evidence="5">MarR family transcriptional regulator</fullName>
    </submittedName>
</protein>
<dbReference type="PRINTS" id="PR00598">
    <property type="entry name" value="HTHMARR"/>
</dbReference>
<dbReference type="GO" id="GO:0003677">
    <property type="term" value="F:DNA binding"/>
    <property type="evidence" value="ECO:0007669"/>
    <property type="project" value="UniProtKB-KW"/>
</dbReference>
<organism evidence="5 6">
    <name type="scientific">Paenibacillus rhizophilus</name>
    <dbReference type="NCBI Taxonomy" id="1850366"/>
    <lineage>
        <taxon>Bacteria</taxon>
        <taxon>Bacillati</taxon>
        <taxon>Bacillota</taxon>
        <taxon>Bacilli</taxon>
        <taxon>Bacillales</taxon>
        <taxon>Paenibacillaceae</taxon>
        <taxon>Paenibacillus</taxon>
    </lineage>
</organism>